<proteinExistence type="predicted"/>
<gene>
    <name evidence="1" type="ORF">Tco_1121099</name>
</gene>
<accession>A0ABQ5IWX9</accession>
<sequence length="137" mass="15122">MLSEIPKLLSSIEDSHHGPSDAMHNPPQPLKDSQKTIVSFLMEITLNYIDFLTLKHQSDTKVFTMTMEILPDPTSNKLCGRLGLTGSLILCCLLWDAPVMRKASAAAKTCQGDSSEFYLITGNPDDGCSWFKISQDS</sequence>
<reference evidence="1" key="1">
    <citation type="journal article" date="2022" name="Int. J. Mol. Sci.">
        <title>Draft Genome of Tanacetum Coccineum: Genomic Comparison of Closely Related Tanacetum-Family Plants.</title>
        <authorList>
            <person name="Yamashiro T."/>
            <person name="Shiraishi A."/>
            <person name="Nakayama K."/>
            <person name="Satake H."/>
        </authorList>
    </citation>
    <scope>NUCLEOTIDE SEQUENCE</scope>
</reference>
<protein>
    <submittedName>
        <fullName evidence="1">Uncharacterized protein</fullName>
    </submittedName>
</protein>
<evidence type="ECO:0000313" key="2">
    <source>
        <dbReference type="Proteomes" id="UP001151760"/>
    </source>
</evidence>
<evidence type="ECO:0000313" key="1">
    <source>
        <dbReference type="EMBL" id="GJU04669.1"/>
    </source>
</evidence>
<reference evidence="1" key="2">
    <citation type="submission" date="2022-01" db="EMBL/GenBank/DDBJ databases">
        <authorList>
            <person name="Yamashiro T."/>
            <person name="Shiraishi A."/>
            <person name="Satake H."/>
            <person name="Nakayama K."/>
        </authorList>
    </citation>
    <scope>NUCLEOTIDE SEQUENCE</scope>
</reference>
<dbReference type="Proteomes" id="UP001151760">
    <property type="component" value="Unassembled WGS sequence"/>
</dbReference>
<organism evidence="1 2">
    <name type="scientific">Tanacetum coccineum</name>
    <dbReference type="NCBI Taxonomy" id="301880"/>
    <lineage>
        <taxon>Eukaryota</taxon>
        <taxon>Viridiplantae</taxon>
        <taxon>Streptophyta</taxon>
        <taxon>Embryophyta</taxon>
        <taxon>Tracheophyta</taxon>
        <taxon>Spermatophyta</taxon>
        <taxon>Magnoliopsida</taxon>
        <taxon>eudicotyledons</taxon>
        <taxon>Gunneridae</taxon>
        <taxon>Pentapetalae</taxon>
        <taxon>asterids</taxon>
        <taxon>campanulids</taxon>
        <taxon>Asterales</taxon>
        <taxon>Asteraceae</taxon>
        <taxon>Asteroideae</taxon>
        <taxon>Anthemideae</taxon>
        <taxon>Anthemidinae</taxon>
        <taxon>Tanacetum</taxon>
    </lineage>
</organism>
<name>A0ABQ5IWX9_9ASTR</name>
<keyword evidence="2" id="KW-1185">Reference proteome</keyword>
<dbReference type="EMBL" id="BQNB010021272">
    <property type="protein sequence ID" value="GJU04669.1"/>
    <property type="molecule type" value="Genomic_DNA"/>
</dbReference>
<comment type="caution">
    <text evidence="1">The sequence shown here is derived from an EMBL/GenBank/DDBJ whole genome shotgun (WGS) entry which is preliminary data.</text>
</comment>